<accession>A0A919G9V1</accession>
<keyword evidence="3" id="KW-1185">Reference proteome</keyword>
<evidence type="ECO:0000313" key="3">
    <source>
        <dbReference type="Proteomes" id="UP000617734"/>
    </source>
</evidence>
<comment type="caution">
    <text evidence="2">The sequence shown here is derived from an EMBL/GenBank/DDBJ whole genome shotgun (WGS) entry which is preliminary data.</text>
</comment>
<name>A0A919G9V1_9ACTN</name>
<dbReference type="EMBL" id="BNBO01000047">
    <property type="protein sequence ID" value="GHH80479.1"/>
    <property type="molecule type" value="Genomic_DNA"/>
</dbReference>
<dbReference type="AlphaFoldDB" id="A0A919G9V1"/>
<dbReference type="Proteomes" id="UP000617734">
    <property type="component" value="Unassembled WGS sequence"/>
</dbReference>
<protein>
    <submittedName>
        <fullName evidence="2">Uncharacterized protein</fullName>
    </submittedName>
</protein>
<proteinExistence type="predicted"/>
<reference evidence="2" key="1">
    <citation type="journal article" date="2014" name="Int. J. Syst. Evol. Microbiol.">
        <title>Complete genome sequence of Corynebacterium casei LMG S-19264T (=DSM 44701T), isolated from a smear-ripened cheese.</title>
        <authorList>
            <consortium name="US DOE Joint Genome Institute (JGI-PGF)"/>
            <person name="Walter F."/>
            <person name="Albersmeier A."/>
            <person name="Kalinowski J."/>
            <person name="Ruckert C."/>
        </authorList>
    </citation>
    <scope>NUCLEOTIDE SEQUENCE</scope>
    <source>
        <strain evidence="2">JCM 4646</strain>
    </source>
</reference>
<organism evidence="2 3">
    <name type="scientific">Kitasatospora indigofera</name>
    <dbReference type="NCBI Taxonomy" id="67307"/>
    <lineage>
        <taxon>Bacteria</taxon>
        <taxon>Bacillati</taxon>
        <taxon>Actinomycetota</taxon>
        <taxon>Actinomycetes</taxon>
        <taxon>Kitasatosporales</taxon>
        <taxon>Streptomycetaceae</taxon>
        <taxon>Kitasatospora</taxon>
    </lineage>
</organism>
<evidence type="ECO:0000256" key="1">
    <source>
        <dbReference type="SAM" id="MobiDB-lite"/>
    </source>
</evidence>
<sequence length="105" mass="10804">MFGGDLRLADGGTAAWLRCDPADGERDLRLLAKASDGRRRQVPCRRMGATGTRLPDPQLVNEACRHATPIAGLADARARRAAAGAAPQAPGMFTGTNLAPGPGAG</sequence>
<evidence type="ECO:0000313" key="2">
    <source>
        <dbReference type="EMBL" id="GHH80479.1"/>
    </source>
</evidence>
<reference evidence="2" key="2">
    <citation type="submission" date="2020-09" db="EMBL/GenBank/DDBJ databases">
        <authorList>
            <person name="Sun Q."/>
            <person name="Ohkuma M."/>
        </authorList>
    </citation>
    <scope>NUCLEOTIDE SEQUENCE</scope>
    <source>
        <strain evidence="2">JCM 4646</strain>
    </source>
</reference>
<feature type="region of interest" description="Disordered" evidence="1">
    <location>
        <begin position="85"/>
        <end position="105"/>
    </location>
</feature>
<gene>
    <name evidence="2" type="ORF">GCM10018781_61030</name>
</gene>